<protein>
    <submittedName>
        <fullName evidence="3">Uncharacterized protein</fullName>
    </submittedName>
</protein>
<feature type="signal peptide" evidence="2">
    <location>
        <begin position="1"/>
        <end position="22"/>
    </location>
</feature>
<dbReference type="EMBL" id="MU001673">
    <property type="protein sequence ID" value="KAF2460630.1"/>
    <property type="molecule type" value="Genomic_DNA"/>
</dbReference>
<organism evidence="3 4">
    <name type="scientific">Lineolata rhizophorae</name>
    <dbReference type="NCBI Taxonomy" id="578093"/>
    <lineage>
        <taxon>Eukaryota</taxon>
        <taxon>Fungi</taxon>
        <taxon>Dikarya</taxon>
        <taxon>Ascomycota</taxon>
        <taxon>Pezizomycotina</taxon>
        <taxon>Dothideomycetes</taxon>
        <taxon>Dothideomycetes incertae sedis</taxon>
        <taxon>Lineolatales</taxon>
        <taxon>Lineolataceae</taxon>
        <taxon>Lineolata</taxon>
    </lineage>
</organism>
<evidence type="ECO:0000256" key="1">
    <source>
        <dbReference type="SAM" id="Phobius"/>
    </source>
</evidence>
<dbReference type="AlphaFoldDB" id="A0A6A6P9L3"/>
<keyword evidence="1" id="KW-0812">Transmembrane</keyword>
<dbReference type="Proteomes" id="UP000799766">
    <property type="component" value="Unassembled WGS sequence"/>
</dbReference>
<name>A0A6A6P9L3_9PEZI</name>
<evidence type="ECO:0000256" key="2">
    <source>
        <dbReference type="SAM" id="SignalP"/>
    </source>
</evidence>
<keyword evidence="2" id="KW-0732">Signal</keyword>
<feature type="chain" id="PRO_5025330431" evidence="2">
    <location>
        <begin position="23"/>
        <end position="225"/>
    </location>
</feature>
<reference evidence="3" key="1">
    <citation type="journal article" date="2020" name="Stud. Mycol.">
        <title>101 Dothideomycetes genomes: a test case for predicting lifestyles and emergence of pathogens.</title>
        <authorList>
            <person name="Haridas S."/>
            <person name="Albert R."/>
            <person name="Binder M."/>
            <person name="Bloem J."/>
            <person name="Labutti K."/>
            <person name="Salamov A."/>
            <person name="Andreopoulos B."/>
            <person name="Baker S."/>
            <person name="Barry K."/>
            <person name="Bills G."/>
            <person name="Bluhm B."/>
            <person name="Cannon C."/>
            <person name="Castanera R."/>
            <person name="Culley D."/>
            <person name="Daum C."/>
            <person name="Ezra D."/>
            <person name="Gonzalez J."/>
            <person name="Henrissat B."/>
            <person name="Kuo A."/>
            <person name="Liang C."/>
            <person name="Lipzen A."/>
            <person name="Lutzoni F."/>
            <person name="Magnuson J."/>
            <person name="Mondo S."/>
            <person name="Nolan M."/>
            <person name="Ohm R."/>
            <person name="Pangilinan J."/>
            <person name="Park H.-J."/>
            <person name="Ramirez L."/>
            <person name="Alfaro M."/>
            <person name="Sun H."/>
            <person name="Tritt A."/>
            <person name="Yoshinaga Y."/>
            <person name="Zwiers L.-H."/>
            <person name="Turgeon B."/>
            <person name="Goodwin S."/>
            <person name="Spatafora J."/>
            <person name="Crous P."/>
            <person name="Grigoriev I."/>
        </authorList>
    </citation>
    <scope>NUCLEOTIDE SEQUENCE</scope>
    <source>
        <strain evidence="3">ATCC 16933</strain>
    </source>
</reference>
<accession>A0A6A6P9L3</accession>
<proteinExistence type="predicted"/>
<evidence type="ECO:0000313" key="3">
    <source>
        <dbReference type="EMBL" id="KAF2460630.1"/>
    </source>
</evidence>
<evidence type="ECO:0000313" key="4">
    <source>
        <dbReference type="Proteomes" id="UP000799766"/>
    </source>
</evidence>
<keyword evidence="4" id="KW-1185">Reference proteome</keyword>
<feature type="transmembrane region" description="Helical" evidence="1">
    <location>
        <begin position="135"/>
        <end position="153"/>
    </location>
</feature>
<gene>
    <name evidence="3" type="ORF">BDY21DRAFT_169744</name>
</gene>
<keyword evidence="1" id="KW-1133">Transmembrane helix</keyword>
<keyword evidence="1" id="KW-0472">Membrane</keyword>
<sequence length="225" mass="24443">MAIEGLAGLLLPCSLLPQQAEGSQCRRYATAPRHRRIPPCPQPSREAGHEVLAFVGALMARAASCMGAQSGLLKEQARANQRAVQGPARARAALASSGASGRARACQEACWSSSPFLGRRRQKWRSSDGLSMRRYFFLFLCCLLPCLLFYVLGSWHPRYSRGRGRGLLRERMGGENRRFGLVPEDDVGKGREPLRGVAPTRENGANEPLVAVLLLAGFVGCLIGP</sequence>